<dbReference type="AlphaFoldDB" id="A0A3D8QHX3"/>
<name>A0A3D8QHX3_9HELO</name>
<accession>A0A3D8QHX3</accession>
<feature type="compositionally biased region" description="Polar residues" evidence="1">
    <location>
        <begin position="171"/>
        <end position="208"/>
    </location>
</feature>
<organism evidence="3 4">
    <name type="scientific">Coleophoma crateriformis</name>
    <dbReference type="NCBI Taxonomy" id="565419"/>
    <lineage>
        <taxon>Eukaryota</taxon>
        <taxon>Fungi</taxon>
        <taxon>Dikarya</taxon>
        <taxon>Ascomycota</taxon>
        <taxon>Pezizomycotina</taxon>
        <taxon>Leotiomycetes</taxon>
        <taxon>Helotiales</taxon>
        <taxon>Dermateaceae</taxon>
        <taxon>Coleophoma</taxon>
    </lineage>
</organism>
<proteinExistence type="predicted"/>
<dbReference type="EMBL" id="PDLN01000018">
    <property type="protein sequence ID" value="RDW61298.1"/>
    <property type="molecule type" value="Genomic_DNA"/>
</dbReference>
<evidence type="ECO:0000313" key="4">
    <source>
        <dbReference type="Proteomes" id="UP000256328"/>
    </source>
</evidence>
<evidence type="ECO:0000256" key="2">
    <source>
        <dbReference type="SAM" id="Phobius"/>
    </source>
</evidence>
<feature type="region of interest" description="Disordered" evidence="1">
    <location>
        <begin position="818"/>
        <end position="842"/>
    </location>
</feature>
<keyword evidence="2" id="KW-1133">Transmembrane helix</keyword>
<feature type="compositionally biased region" description="Gly residues" evidence="1">
    <location>
        <begin position="344"/>
        <end position="355"/>
    </location>
</feature>
<feature type="compositionally biased region" description="Polar residues" evidence="1">
    <location>
        <begin position="359"/>
        <end position="374"/>
    </location>
</feature>
<protein>
    <submittedName>
        <fullName evidence="3">Uncharacterized protein</fullName>
    </submittedName>
</protein>
<feature type="compositionally biased region" description="Basic and acidic residues" evidence="1">
    <location>
        <begin position="297"/>
        <end position="339"/>
    </location>
</feature>
<feature type="compositionally biased region" description="Gly residues" evidence="1">
    <location>
        <begin position="386"/>
        <end position="398"/>
    </location>
</feature>
<feature type="compositionally biased region" description="Low complexity" evidence="1">
    <location>
        <begin position="699"/>
        <end position="718"/>
    </location>
</feature>
<comment type="caution">
    <text evidence="3">The sequence shown here is derived from an EMBL/GenBank/DDBJ whole genome shotgun (WGS) entry which is preliminary data.</text>
</comment>
<keyword evidence="2" id="KW-0472">Membrane</keyword>
<evidence type="ECO:0000313" key="3">
    <source>
        <dbReference type="EMBL" id="RDW61298.1"/>
    </source>
</evidence>
<feature type="compositionally biased region" description="Low complexity" evidence="1">
    <location>
        <begin position="423"/>
        <end position="452"/>
    </location>
</feature>
<feature type="region of interest" description="Disordered" evidence="1">
    <location>
        <begin position="637"/>
        <end position="793"/>
    </location>
</feature>
<keyword evidence="4" id="KW-1185">Reference proteome</keyword>
<gene>
    <name evidence="3" type="ORF">BP5796_11190</name>
</gene>
<feature type="region of interest" description="Disordered" evidence="1">
    <location>
        <begin position="126"/>
        <end position="221"/>
    </location>
</feature>
<feature type="compositionally biased region" description="Low complexity" evidence="1">
    <location>
        <begin position="264"/>
        <end position="273"/>
    </location>
</feature>
<dbReference type="OrthoDB" id="5945798at2759"/>
<evidence type="ECO:0000256" key="1">
    <source>
        <dbReference type="SAM" id="MobiDB-lite"/>
    </source>
</evidence>
<feature type="compositionally biased region" description="Low complexity" evidence="1">
    <location>
        <begin position="823"/>
        <end position="841"/>
    </location>
</feature>
<keyword evidence="2" id="KW-0812">Transmembrane</keyword>
<feature type="transmembrane region" description="Helical" evidence="2">
    <location>
        <begin position="59"/>
        <end position="79"/>
    </location>
</feature>
<feature type="region of interest" description="Disordered" evidence="1">
    <location>
        <begin position="240"/>
        <end position="455"/>
    </location>
</feature>
<sequence length="989" mass="106116">MRQAQPNHNQLSNTISCTADKDATATVVAFAVSPSLLEFEVVSQPPGIDTTLAAQPRSLSHLPILLSFTACLVVVTFLLQKDRGKKSTLVEAHCHPSSPATLSTKASPSQLAAVTSQIHSAFNDRYEVNDPVTPPNPARQQQQQHRSLRRSSHVEAASVGISPPRVRFTAGEQNQARQQRSGPQNDSNDFSSDLGDSSIPLTSSQYYSSPEADRRPHRAVRISRNTASAILYTLEEALRHPKPFTPDPVEENASMSDLIGGGPSASAGNNRSGAGNGRTQAAPGTTGSPSIKGPIDIMRERTAREARRKAEQEALERERAEKEARLLEDERRRSAERRAVAAGVAGGPRASGGDGVQRASGSTAQRVSDISQVATGRPQDPSLQGRGTGGRAVGGGESAPGRPRGPSQSQGQPRPARAETSRTGAAQPTPATGQPSTQPAAATAGASTGQGTRSSFPHAFERWETLSAHWEGLTSFWIRRLEENTAEINRDPLSQQLSRQVTDLSAAGANLFHAVVELQRLRASSERKFQRWFFETRADAERAQEVQAMLEATLEEERRGRADAIADAVAVEREKTNSDKLLADMKRELQISKEEARRAWEELGRREQEERERTMSLRDGQPTLVGGVQVVPMMQGVPSRHESAREAPQSRQSPFTAAGGATGGDHTSQGLEEDEAYQQYSRSQRTDPADPFVDTTRPTGVASGASGSGTRTTAAPSSYPEYTQAPAVQPTSLGAYHQPQQATSSPGDVDPTYGTSEGALSEEEYEIDSQGQFIRDSRGNKIRYQGPGSDNDIDEYDVAAERERELAYLERYGHAPSSGIEYGSGPTTTTSAPSSSGRAAAEQVAPAADYAGQGYGSGWEAVPRHHHPTRLSDVLEEDERSRTSASQLEFSDNSIIGSGALFGVAERADLARRRTAYSGAITVLVSVSATTMSQTTNAQSSHSPEPAIQGGSKCYPVPMALLQGKSPQSEMDDHYGLDSEVALSMAIQD</sequence>
<reference evidence="3 4" key="1">
    <citation type="journal article" date="2018" name="IMA Fungus">
        <title>IMA Genome-F 9: Draft genome sequence of Annulohypoxylon stygium, Aspergillus mulundensis, Berkeleyomyces basicola (syn. Thielaviopsis basicola), Ceratocystis smalleyi, two Cercospora beticola strains, Coleophoma cylindrospora, Fusarium fracticaudum, Phialophora cf. hyalina, and Morchella septimelata.</title>
        <authorList>
            <person name="Wingfield B.D."/>
            <person name="Bills G.F."/>
            <person name="Dong Y."/>
            <person name="Huang W."/>
            <person name="Nel W.J."/>
            <person name="Swalarsk-Parry B.S."/>
            <person name="Vaghefi N."/>
            <person name="Wilken P.M."/>
            <person name="An Z."/>
            <person name="de Beer Z.W."/>
            <person name="De Vos L."/>
            <person name="Chen L."/>
            <person name="Duong T.A."/>
            <person name="Gao Y."/>
            <person name="Hammerbacher A."/>
            <person name="Kikkert J.R."/>
            <person name="Li Y."/>
            <person name="Li H."/>
            <person name="Li K."/>
            <person name="Li Q."/>
            <person name="Liu X."/>
            <person name="Ma X."/>
            <person name="Naidoo K."/>
            <person name="Pethybridge S.J."/>
            <person name="Sun J."/>
            <person name="Steenkamp E.T."/>
            <person name="van der Nest M.A."/>
            <person name="van Wyk S."/>
            <person name="Wingfield M.J."/>
            <person name="Xiong C."/>
            <person name="Yue Q."/>
            <person name="Zhang X."/>
        </authorList>
    </citation>
    <scope>NUCLEOTIDE SEQUENCE [LARGE SCALE GENOMIC DNA]</scope>
    <source>
        <strain evidence="3 4">BP5796</strain>
    </source>
</reference>
<dbReference type="Proteomes" id="UP000256328">
    <property type="component" value="Unassembled WGS sequence"/>
</dbReference>